<dbReference type="AlphaFoldDB" id="F1TH52"/>
<keyword evidence="4 6" id="KW-1133">Transmembrane helix</keyword>
<gene>
    <name evidence="7" type="ORF">Cpap_0905</name>
</gene>
<keyword evidence="2" id="KW-1003">Cell membrane</keyword>
<feature type="transmembrane region" description="Helical" evidence="6">
    <location>
        <begin position="212"/>
        <end position="230"/>
    </location>
</feature>
<feature type="transmembrane region" description="Helical" evidence="6">
    <location>
        <begin position="91"/>
        <end position="114"/>
    </location>
</feature>
<accession>F1TH52</accession>
<comment type="caution">
    <text evidence="7">The sequence shown here is derived from an EMBL/GenBank/DDBJ whole genome shotgun (WGS) entry which is preliminary data.</text>
</comment>
<evidence type="ECO:0000256" key="4">
    <source>
        <dbReference type="ARBA" id="ARBA00022989"/>
    </source>
</evidence>
<dbReference type="RefSeq" id="WP_004621663.1">
    <property type="nucleotide sequence ID" value="NZ_ACXX02000015.1"/>
</dbReference>
<sequence length="338" mass="35917">MDLRSNNLWNTAKKKYSIFMVLFVLFIICSLANPNFLTTSNLTNISRQLAVTTILAFGQTILIISGMLDLSQGSVLALSGVFAISAYKATGSLVIAVLVGIITGVVCNFINALMISTFKAPPFIATLAMLTMARGVALLYTKGQNILQLDKFVVFGQGSVGVIPIPIIFLVVLAIVTWYILKHTRVGRSLYAVGGNEEASVASGINVHKVKYTAFIINGIFVGLAGVLFMSRVNAGLPNGAVGYEFTALTAAIIGGTSFSGGVGTATGTLAGAFIVGFLDNIMNLTSVDSYMQQIVRGAIIALAVIYDIQSKNRRTKSTLGRIEDKQNAKNKKVAAKK</sequence>
<dbReference type="CDD" id="cd06579">
    <property type="entry name" value="TM_PBP1_transp_AraH_like"/>
    <property type="match status" value="1"/>
</dbReference>
<reference evidence="7" key="1">
    <citation type="submission" date="2009-07" db="EMBL/GenBank/DDBJ databases">
        <authorList>
            <consortium name="US DOE Joint Genome Institute (JGI-PGF)"/>
            <person name="Lucas S."/>
            <person name="Copeland A."/>
            <person name="Lapidus A."/>
            <person name="Glavina del Rio T."/>
            <person name="Tice H."/>
            <person name="Bruce D."/>
            <person name="Goodwin L."/>
            <person name="Pitluck S."/>
            <person name="Larimer F."/>
            <person name="Land M.L."/>
            <person name="Mouttaki H."/>
            <person name="He Z."/>
            <person name="Zhou J."/>
            <person name="Hemme C.L."/>
        </authorList>
    </citation>
    <scope>NUCLEOTIDE SEQUENCE</scope>
    <source>
        <strain evidence="7">DSM 2782</strain>
    </source>
</reference>
<keyword evidence="3 6" id="KW-0812">Transmembrane</keyword>
<keyword evidence="5 6" id="KW-0472">Membrane</keyword>
<feature type="transmembrane region" description="Helical" evidence="6">
    <location>
        <begin position="152"/>
        <end position="181"/>
    </location>
</feature>
<organism evidence="7 8">
    <name type="scientific">Ruminiclostridium papyrosolvens DSM 2782</name>
    <dbReference type="NCBI Taxonomy" id="588581"/>
    <lineage>
        <taxon>Bacteria</taxon>
        <taxon>Bacillati</taxon>
        <taxon>Bacillota</taxon>
        <taxon>Clostridia</taxon>
        <taxon>Eubacteriales</taxon>
        <taxon>Oscillospiraceae</taxon>
        <taxon>Ruminiclostridium</taxon>
    </lineage>
</organism>
<dbReference type="PANTHER" id="PTHR32196">
    <property type="entry name" value="ABC TRANSPORTER PERMEASE PROTEIN YPHD-RELATED-RELATED"/>
    <property type="match status" value="1"/>
</dbReference>
<protein>
    <submittedName>
        <fullName evidence="7">Inner-membrane translocator</fullName>
    </submittedName>
</protein>
<feature type="transmembrane region" description="Helical" evidence="6">
    <location>
        <begin position="120"/>
        <end position="140"/>
    </location>
</feature>
<feature type="transmembrane region" description="Helical" evidence="6">
    <location>
        <begin position="49"/>
        <end position="70"/>
    </location>
</feature>
<evidence type="ECO:0000256" key="6">
    <source>
        <dbReference type="SAM" id="Phobius"/>
    </source>
</evidence>
<feature type="transmembrane region" description="Helical" evidence="6">
    <location>
        <begin position="16"/>
        <end position="37"/>
    </location>
</feature>
<keyword evidence="8" id="KW-1185">Reference proteome</keyword>
<dbReference type="PANTHER" id="PTHR32196:SF72">
    <property type="entry name" value="RIBOSE IMPORT PERMEASE PROTEIN RBSC"/>
    <property type="match status" value="1"/>
</dbReference>
<evidence type="ECO:0000313" key="8">
    <source>
        <dbReference type="Proteomes" id="UP000003860"/>
    </source>
</evidence>
<evidence type="ECO:0000256" key="2">
    <source>
        <dbReference type="ARBA" id="ARBA00022475"/>
    </source>
</evidence>
<evidence type="ECO:0000313" key="7">
    <source>
        <dbReference type="EMBL" id="EGD46292.1"/>
    </source>
</evidence>
<dbReference type="STRING" id="588581.Cpap_0905"/>
<proteinExistence type="predicted"/>
<dbReference type="Proteomes" id="UP000003860">
    <property type="component" value="Unassembled WGS sequence"/>
</dbReference>
<reference evidence="7" key="2">
    <citation type="submission" date="2011-01" db="EMBL/GenBank/DDBJ databases">
        <title>The Non-contiguous Finished genome of Clostridium papyrosolvens.</title>
        <authorList>
            <person name="Lucas S."/>
            <person name="Copeland A."/>
            <person name="Lapidus A."/>
            <person name="Cheng J.-F."/>
            <person name="Goodwin L."/>
            <person name="Pitluck S."/>
            <person name="Misra M."/>
            <person name="Chertkov O."/>
            <person name="Detter J.C."/>
            <person name="Han C."/>
            <person name="Tapia R."/>
            <person name="Land M."/>
            <person name="Hauser L."/>
            <person name="Kyrpides N."/>
            <person name="Ivanova N."/>
            <person name="Pagani I."/>
            <person name="Mouttaki H."/>
            <person name="He Z."/>
            <person name="Zhou J."/>
            <person name="Hemme C.L."/>
            <person name="Woyke T."/>
        </authorList>
    </citation>
    <scope>NUCLEOTIDE SEQUENCE [LARGE SCALE GENOMIC DNA]</scope>
    <source>
        <strain evidence="7">DSM 2782</strain>
    </source>
</reference>
<feature type="transmembrane region" description="Helical" evidence="6">
    <location>
        <begin position="251"/>
        <end position="279"/>
    </location>
</feature>
<comment type="subcellular location">
    <subcellularLocation>
        <location evidence="1">Cell membrane</location>
        <topology evidence="1">Multi-pass membrane protein</topology>
    </subcellularLocation>
</comment>
<dbReference type="EMBL" id="ACXX02000015">
    <property type="protein sequence ID" value="EGD46292.1"/>
    <property type="molecule type" value="Genomic_DNA"/>
</dbReference>
<dbReference type="InterPro" id="IPR001851">
    <property type="entry name" value="ABC_transp_permease"/>
</dbReference>
<dbReference type="GO" id="GO:0005886">
    <property type="term" value="C:plasma membrane"/>
    <property type="evidence" value="ECO:0007669"/>
    <property type="project" value="UniProtKB-SubCell"/>
</dbReference>
<dbReference type="OrthoDB" id="9813906at2"/>
<dbReference type="Pfam" id="PF02653">
    <property type="entry name" value="BPD_transp_2"/>
    <property type="match status" value="1"/>
</dbReference>
<dbReference type="eggNOG" id="COG1172">
    <property type="taxonomic scope" value="Bacteria"/>
</dbReference>
<evidence type="ECO:0000256" key="1">
    <source>
        <dbReference type="ARBA" id="ARBA00004651"/>
    </source>
</evidence>
<name>F1TH52_9FIRM</name>
<evidence type="ECO:0000256" key="5">
    <source>
        <dbReference type="ARBA" id="ARBA00023136"/>
    </source>
</evidence>
<dbReference type="GO" id="GO:0022857">
    <property type="term" value="F:transmembrane transporter activity"/>
    <property type="evidence" value="ECO:0007669"/>
    <property type="project" value="InterPro"/>
</dbReference>
<evidence type="ECO:0000256" key="3">
    <source>
        <dbReference type="ARBA" id="ARBA00022692"/>
    </source>
</evidence>